<dbReference type="Gene3D" id="3.30.40.10">
    <property type="entry name" value="Zinc/RING finger domain, C3HC4 (zinc finger)"/>
    <property type="match status" value="1"/>
</dbReference>
<keyword evidence="9" id="KW-0677">Repeat</keyword>
<dbReference type="PROSITE" id="PS50908">
    <property type="entry name" value="RWD"/>
    <property type="match status" value="1"/>
</dbReference>
<feature type="compositionally biased region" description="Basic residues" evidence="15">
    <location>
        <begin position="1"/>
        <end position="15"/>
    </location>
</feature>
<dbReference type="FunFam" id="1.20.120.1750:FF:000029">
    <property type="entry name" value="RBR-type E3 ubiquitin transferase"/>
    <property type="match status" value="1"/>
</dbReference>
<dbReference type="SUPFAM" id="SSF54495">
    <property type="entry name" value="UBC-like"/>
    <property type="match status" value="1"/>
</dbReference>
<dbReference type="GO" id="GO:0061630">
    <property type="term" value="F:ubiquitin protein ligase activity"/>
    <property type="evidence" value="ECO:0007669"/>
    <property type="project" value="UniProtKB-EC"/>
</dbReference>
<evidence type="ECO:0000256" key="13">
    <source>
        <dbReference type="ARBA" id="ARBA00044508"/>
    </source>
</evidence>
<name>A0AA38CKG0_TAXCH</name>
<dbReference type="Pfam" id="PF05773">
    <property type="entry name" value="RWD"/>
    <property type="match status" value="1"/>
</dbReference>
<dbReference type="SMART" id="SM00647">
    <property type="entry name" value="IBR"/>
    <property type="match status" value="2"/>
</dbReference>
<dbReference type="SUPFAM" id="SSF57850">
    <property type="entry name" value="RING/U-box"/>
    <property type="match status" value="3"/>
</dbReference>
<dbReference type="CDD" id="cd20341">
    <property type="entry name" value="BRcat_RBR_RNF14"/>
    <property type="match status" value="1"/>
</dbReference>
<evidence type="ECO:0000256" key="1">
    <source>
        <dbReference type="ARBA" id="ARBA00001798"/>
    </source>
</evidence>
<dbReference type="FunFam" id="3.30.40.10:FF:000358">
    <property type="entry name" value="RBR-type E3 ubiquitin transferase"/>
    <property type="match status" value="1"/>
</dbReference>
<comment type="pathway">
    <text evidence="4">Protein modification; protein ubiquitination.</text>
</comment>
<evidence type="ECO:0000256" key="3">
    <source>
        <dbReference type="ARBA" id="ARBA00003976"/>
    </source>
</evidence>
<comment type="cofactor">
    <cofactor evidence="2">
        <name>Zn(2+)</name>
        <dbReference type="ChEBI" id="CHEBI:29105"/>
    </cofactor>
</comment>
<dbReference type="PROSITE" id="PS00518">
    <property type="entry name" value="ZF_RING_1"/>
    <property type="match status" value="1"/>
</dbReference>
<dbReference type="EC" id="2.3.2.31" evidence="6"/>
<dbReference type="InterPro" id="IPR017907">
    <property type="entry name" value="Znf_RING_CS"/>
</dbReference>
<keyword evidence="8" id="KW-0479">Metal-binding</keyword>
<dbReference type="InterPro" id="IPR002867">
    <property type="entry name" value="IBR_dom"/>
</dbReference>
<dbReference type="PANTHER" id="PTHR11685">
    <property type="entry name" value="RBR FAMILY RING FINGER AND IBR DOMAIN-CONTAINING"/>
    <property type="match status" value="1"/>
</dbReference>
<keyword evidence="11" id="KW-0833">Ubl conjugation pathway</keyword>
<evidence type="ECO:0000256" key="2">
    <source>
        <dbReference type="ARBA" id="ARBA00001947"/>
    </source>
</evidence>
<keyword evidence="7" id="KW-0808">Transferase</keyword>
<evidence type="ECO:0000256" key="5">
    <source>
        <dbReference type="ARBA" id="ARBA00005884"/>
    </source>
</evidence>
<evidence type="ECO:0000256" key="11">
    <source>
        <dbReference type="ARBA" id="ARBA00022786"/>
    </source>
</evidence>
<feature type="domain" description="RING-type" evidence="16">
    <location>
        <begin position="434"/>
        <end position="482"/>
    </location>
</feature>
<keyword evidence="10 14" id="KW-0863">Zinc-finger</keyword>
<dbReference type="PROSITE" id="PS50089">
    <property type="entry name" value="ZF_RING_2"/>
    <property type="match status" value="1"/>
</dbReference>
<gene>
    <name evidence="19" type="ORF">KI387_030126</name>
</gene>
<dbReference type="SMART" id="SM00591">
    <property type="entry name" value="RWD"/>
    <property type="match status" value="1"/>
</dbReference>
<dbReference type="GO" id="GO:0016567">
    <property type="term" value="P:protein ubiquitination"/>
    <property type="evidence" value="ECO:0007669"/>
    <property type="project" value="InterPro"/>
</dbReference>
<evidence type="ECO:0000256" key="7">
    <source>
        <dbReference type="ARBA" id="ARBA00022679"/>
    </source>
</evidence>
<dbReference type="CDD" id="cd23134">
    <property type="entry name" value="RING-HC_ITT1-like"/>
    <property type="match status" value="1"/>
</dbReference>
<comment type="caution">
    <text evidence="19">The sequence shown here is derived from an EMBL/GenBank/DDBJ whole genome shotgun (WGS) entry which is preliminary data.</text>
</comment>
<dbReference type="Proteomes" id="UP000824469">
    <property type="component" value="Unassembled WGS sequence"/>
</dbReference>
<organism evidence="19 20">
    <name type="scientific">Taxus chinensis</name>
    <name type="common">Chinese yew</name>
    <name type="synonym">Taxus wallichiana var. chinensis</name>
    <dbReference type="NCBI Taxonomy" id="29808"/>
    <lineage>
        <taxon>Eukaryota</taxon>
        <taxon>Viridiplantae</taxon>
        <taxon>Streptophyta</taxon>
        <taxon>Embryophyta</taxon>
        <taxon>Tracheophyta</taxon>
        <taxon>Spermatophyta</taxon>
        <taxon>Pinopsida</taxon>
        <taxon>Pinidae</taxon>
        <taxon>Conifers II</taxon>
        <taxon>Cupressales</taxon>
        <taxon>Taxaceae</taxon>
        <taxon>Taxus</taxon>
    </lineage>
</organism>
<sequence>MSSNKKGKKGKHGNKVAKCPGEWMTKALASPPRNDGTAQDDIFLEKDLNSDLEVTPHLQNEIYEGEKTTSLLLTDFIDRGLEQAAGRALKEVSRGKTVNGVGIQGSSSFLSNDVQYLRHDEIKHVLPESYISGQSSSFSHEGKPHNVPESTQGAPPGSAAESDQGKAISEIEESVDHSSEFDNNCDSSVPKEEEGKQKDIASVVKLLKKVSLVVSEPKLSESQLEMNYQEQEDELLALKAIYGDDVLVFEGEDSCLRVLKISIHVEIPENVAITVSLPPFSNKCESSGSNSRSSLREDTLVGNKYTFSVQHVPPIVLSCVLPKSYPCYMPPQFAILAYWLDSISISKLCNGLDNIWFEDSGQVVLYKWAEWLHSSSLSELGFNHEILLDPYGMKMKVDWRAISGCSSPDVDITRLMQYNDEKNNEVFRSTLHVCNICFTEYPGTEFVKLLCQHIFCWKCMETYSHVHVKDGTVNKLNCPDPKCGVSIPPALLKRLLGDEAFERWESLLLQKTLDSMADIVYCPRCEAACLEDEDNHAQCVKCFYSFCSLCRDRRHVGQTCMSPEIRLHVLQERQGSGQLGNEQRKKERELINNLLSMKQIFRDAKQCPKCKMAISKTEGCNKMTCYNCGQYFCYRCSRAINGYDHFSGGSCILFEQQEIQNWERAMAMNDRQLQLLARVELWPHLGHPCPSCGQMNVK</sequence>
<comment type="similarity">
    <text evidence="13">Belongs to the RBR family. RNF14 subfamily.</text>
</comment>
<dbReference type="AlphaFoldDB" id="A0AA38CKG0"/>
<accession>A0AA38CKG0</accession>
<dbReference type="CDD" id="cd20354">
    <property type="entry name" value="Rcat_RBR_RNF14"/>
    <property type="match status" value="1"/>
</dbReference>
<comment type="function">
    <text evidence="3">Might act as an E3 ubiquitin-protein ligase, or as part of E3 complex, which accepts ubiquitin from specific E2 ubiquitin-conjugating enzymes and then transfers it to substrates.</text>
</comment>
<feature type="domain" description="RWD" evidence="17">
    <location>
        <begin position="233"/>
        <end position="379"/>
    </location>
</feature>
<dbReference type="OMA" id="DFIRLPC"/>
<comment type="catalytic activity">
    <reaction evidence="1">
        <text>[E2 ubiquitin-conjugating enzyme]-S-ubiquitinyl-L-cysteine + [acceptor protein]-L-lysine = [E2 ubiquitin-conjugating enzyme]-L-cysteine + [acceptor protein]-N(6)-ubiquitinyl-L-lysine.</text>
        <dbReference type="EC" id="2.3.2.31"/>
    </reaction>
</comment>
<keyword evidence="12" id="KW-0862">Zinc</keyword>
<proteinExistence type="inferred from homology"/>
<evidence type="ECO:0000259" key="18">
    <source>
        <dbReference type="PROSITE" id="PS51873"/>
    </source>
</evidence>
<comment type="similarity">
    <text evidence="5">Belongs to the RBR family. Ariadne subfamily.</text>
</comment>
<evidence type="ECO:0000256" key="14">
    <source>
        <dbReference type="PROSITE-ProRule" id="PRU00175"/>
    </source>
</evidence>
<feature type="domain" description="RING-type" evidence="18">
    <location>
        <begin position="430"/>
        <end position="655"/>
    </location>
</feature>
<evidence type="ECO:0000256" key="8">
    <source>
        <dbReference type="ARBA" id="ARBA00022723"/>
    </source>
</evidence>
<protein>
    <recommendedName>
        <fullName evidence="6">RBR-type E3 ubiquitin transferase</fullName>
        <ecNumber evidence="6">2.3.2.31</ecNumber>
    </recommendedName>
</protein>
<feature type="region of interest" description="Disordered" evidence="15">
    <location>
        <begin position="133"/>
        <end position="196"/>
    </location>
</feature>
<dbReference type="Gene3D" id="3.10.110.10">
    <property type="entry name" value="Ubiquitin Conjugating Enzyme"/>
    <property type="match status" value="1"/>
</dbReference>
<evidence type="ECO:0000256" key="15">
    <source>
        <dbReference type="SAM" id="MobiDB-lite"/>
    </source>
</evidence>
<dbReference type="InterPro" id="IPR016135">
    <property type="entry name" value="UBQ-conjugating_enzyme/RWD"/>
</dbReference>
<evidence type="ECO:0000256" key="10">
    <source>
        <dbReference type="ARBA" id="ARBA00022771"/>
    </source>
</evidence>
<dbReference type="InterPro" id="IPR047548">
    <property type="entry name" value="Rcat_RBR_RNF14"/>
</dbReference>
<evidence type="ECO:0000256" key="12">
    <source>
        <dbReference type="ARBA" id="ARBA00022833"/>
    </source>
</evidence>
<evidence type="ECO:0000256" key="9">
    <source>
        <dbReference type="ARBA" id="ARBA00022737"/>
    </source>
</evidence>
<dbReference type="Pfam" id="PF26200">
    <property type="entry name" value="Rcat_RNF216"/>
    <property type="match status" value="1"/>
</dbReference>
<keyword evidence="20" id="KW-1185">Reference proteome</keyword>
<evidence type="ECO:0000256" key="4">
    <source>
        <dbReference type="ARBA" id="ARBA00004906"/>
    </source>
</evidence>
<evidence type="ECO:0000256" key="6">
    <source>
        <dbReference type="ARBA" id="ARBA00012251"/>
    </source>
</evidence>
<evidence type="ECO:0000259" key="16">
    <source>
        <dbReference type="PROSITE" id="PS50089"/>
    </source>
</evidence>
<dbReference type="InterPro" id="IPR001841">
    <property type="entry name" value="Znf_RING"/>
</dbReference>
<feature type="region of interest" description="Disordered" evidence="15">
    <location>
        <begin position="1"/>
        <end position="39"/>
    </location>
</feature>
<dbReference type="Gene3D" id="1.20.120.1750">
    <property type="match status" value="1"/>
</dbReference>
<dbReference type="PROSITE" id="PS51873">
    <property type="entry name" value="TRIAD"/>
    <property type="match status" value="1"/>
</dbReference>
<evidence type="ECO:0000259" key="17">
    <source>
        <dbReference type="PROSITE" id="PS50908"/>
    </source>
</evidence>
<evidence type="ECO:0000313" key="19">
    <source>
        <dbReference type="EMBL" id="KAH9298444.1"/>
    </source>
</evidence>
<evidence type="ECO:0000313" key="20">
    <source>
        <dbReference type="Proteomes" id="UP000824469"/>
    </source>
</evidence>
<dbReference type="GO" id="GO:0008270">
    <property type="term" value="F:zinc ion binding"/>
    <property type="evidence" value="ECO:0007669"/>
    <property type="project" value="UniProtKB-KW"/>
</dbReference>
<dbReference type="InterPro" id="IPR031127">
    <property type="entry name" value="E3_UB_ligase_RBR"/>
</dbReference>
<dbReference type="SMART" id="SM00184">
    <property type="entry name" value="RING"/>
    <property type="match status" value="2"/>
</dbReference>
<feature type="non-terminal residue" evidence="19">
    <location>
        <position position="1"/>
    </location>
</feature>
<dbReference type="InterPro" id="IPR013083">
    <property type="entry name" value="Znf_RING/FYVE/PHD"/>
</dbReference>
<dbReference type="CDD" id="cd23820">
    <property type="entry name" value="RWD_RNF14"/>
    <property type="match status" value="1"/>
</dbReference>
<dbReference type="InterPro" id="IPR044066">
    <property type="entry name" value="TRIAD_supradom"/>
</dbReference>
<dbReference type="InterPro" id="IPR006575">
    <property type="entry name" value="RWD_dom"/>
</dbReference>
<reference evidence="19 20" key="1">
    <citation type="journal article" date="2021" name="Nat. Plants">
        <title>The Taxus genome provides insights into paclitaxel biosynthesis.</title>
        <authorList>
            <person name="Xiong X."/>
            <person name="Gou J."/>
            <person name="Liao Q."/>
            <person name="Li Y."/>
            <person name="Zhou Q."/>
            <person name="Bi G."/>
            <person name="Li C."/>
            <person name="Du R."/>
            <person name="Wang X."/>
            <person name="Sun T."/>
            <person name="Guo L."/>
            <person name="Liang H."/>
            <person name="Lu P."/>
            <person name="Wu Y."/>
            <person name="Zhang Z."/>
            <person name="Ro D.K."/>
            <person name="Shang Y."/>
            <person name="Huang S."/>
            <person name="Yan J."/>
        </authorList>
    </citation>
    <scope>NUCLEOTIDE SEQUENCE [LARGE SCALE GENOMIC DNA]</scope>
    <source>
        <strain evidence="19">Ta-2019</strain>
    </source>
</reference>
<dbReference type="Pfam" id="PF01485">
    <property type="entry name" value="IBR"/>
    <property type="match status" value="1"/>
</dbReference>
<dbReference type="EMBL" id="JAHRHJ020000010">
    <property type="protein sequence ID" value="KAH9298444.1"/>
    <property type="molecule type" value="Genomic_DNA"/>
</dbReference>